<feature type="region of interest" description="Disordered" evidence="1">
    <location>
        <begin position="103"/>
        <end position="135"/>
    </location>
</feature>
<proteinExistence type="predicted"/>
<sequence>MNMKTWLSFVICLISGSLSVNAQDLKNNFLSEKLLNDEITQSTSENSTNTKIRRLLSLKDASSGLQATNVKSIVPAADHSTAKEMTKASTVPETTTQSIMVETTTETTTESTIEESTTFETTEETTTEETTTEST</sequence>
<evidence type="ECO:0000313" key="4">
    <source>
        <dbReference type="Proteomes" id="UP000887013"/>
    </source>
</evidence>
<dbReference type="Proteomes" id="UP000887013">
    <property type="component" value="Unassembled WGS sequence"/>
</dbReference>
<feature type="chain" id="PRO_5036458752" description="Spider venom protein" evidence="2">
    <location>
        <begin position="23"/>
        <end position="135"/>
    </location>
</feature>
<keyword evidence="2" id="KW-0732">Signal</keyword>
<organism evidence="3 4">
    <name type="scientific">Nephila pilipes</name>
    <name type="common">Giant wood spider</name>
    <name type="synonym">Nephila maculata</name>
    <dbReference type="NCBI Taxonomy" id="299642"/>
    <lineage>
        <taxon>Eukaryota</taxon>
        <taxon>Metazoa</taxon>
        <taxon>Ecdysozoa</taxon>
        <taxon>Arthropoda</taxon>
        <taxon>Chelicerata</taxon>
        <taxon>Arachnida</taxon>
        <taxon>Araneae</taxon>
        <taxon>Araneomorphae</taxon>
        <taxon>Entelegynae</taxon>
        <taxon>Araneoidea</taxon>
        <taxon>Nephilidae</taxon>
        <taxon>Nephila</taxon>
    </lineage>
</organism>
<gene>
    <name evidence="3" type="ORF">NPIL_135501</name>
</gene>
<comment type="caution">
    <text evidence="3">The sequence shown here is derived from an EMBL/GenBank/DDBJ whole genome shotgun (WGS) entry which is preliminary data.</text>
</comment>
<keyword evidence="4" id="KW-1185">Reference proteome</keyword>
<reference evidence="3" key="1">
    <citation type="submission" date="2020-08" db="EMBL/GenBank/DDBJ databases">
        <title>Multicomponent nature underlies the extraordinary mechanical properties of spider dragline silk.</title>
        <authorList>
            <person name="Kono N."/>
            <person name="Nakamura H."/>
            <person name="Mori M."/>
            <person name="Yoshida Y."/>
            <person name="Ohtoshi R."/>
            <person name="Malay A.D."/>
            <person name="Moran D.A.P."/>
            <person name="Tomita M."/>
            <person name="Numata K."/>
            <person name="Arakawa K."/>
        </authorList>
    </citation>
    <scope>NUCLEOTIDE SEQUENCE</scope>
</reference>
<accession>A0A8X6N755</accession>
<feature type="compositionally biased region" description="Low complexity" evidence="1">
    <location>
        <begin position="103"/>
        <end position="120"/>
    </location>
</feature>
<dbReference type="AlphaFoldDB" id="A0A8X6N755"/>
<evidence type="ECO:0008006" key="5">
    <source>
        <dbReference type="Google" id="ProtNLM"/>
    </source>
</evidence>
<protein>
    <recommendedName>
        <fullName evidence="5">Spider venom protein</fullName>
    </recommendedName>
</protein>
<evidence type="ECO:0000256" key="1">
    <source>
        <dbReference type="SAM" id="MobiDB-lite"/>
    </source>
</evidence>
<evidence type="ECO:0000313" key="3">
    <source>
        <dbReference type="EMBL" id="GFS97001.1"/>
    </source>
</evidence>
<feature type="compositionally biased region" description="Acidic residues" evidence="1">
    <location>
        <begin position="121"/>
        <end position="135"/>
    </location>
</feature>
<dbReference type="EMBL" id="BMAW01006005">
    <property type="protein sequence ID" value="GFS97001.1"/>
    <property type="molecule type" value="Genomic_DNA"/>
</dbReference>
<name>A0A8X6N755_NEPPI</name>
<feature type="signal peptide" evidence="2">
    <location>
        <begin position="1"/>
        <end position="22"/>
    </location>
</feature>
<feature type="non-terminal residue" evidence="3">
    <location>
        <position position="1"/>
    </location>
</feature>
<evidence type="ECO:0000256" key="2">
    <source>
        <dbReference type="SAM" id="SignalP"/>
    </source>
</evidence>